<feature type="region of interest" description="Disordered" evidence="1">
    <location>
        <begin position="1"/>
        <end position="24"/>
    </location>
</feature>
<feature type="compositionally biased region" description="Basic and acidic residues" evidence="1">
    <location>
        <begin position="59"/>
        <end position="74"/>
    </location>
</feature>
<name>A0A426XDS0_ENSVE</name>
<evidence type="ECO:0000313" key="2">
    <source>
        <dbReference type="EMBL" id="RRT37617.1"/>
    </source>
</evidence>
<organism evidence="2 3">
    <name type="scientific">Ensete ventricosum</name>
    <name type="common">Abyssinian banana</name>
    <name type="synonym">Musa ensete</name>
    <dbReference type="NCBI Taxonomy" id="4639"/>
    <lineage>
        <taxon>Eukaryota</taxon>
        <taxon>Viridiplantae</taxon>
        <taxon>Streptophyta</taxon>
        <taxon>Embryophyta</taxon>
        <taxon>Tracheophyta</taxon>
        <taxon>Spermatophyta</taxon>
        <taxon>Magnoliopsida</taxon>
        <taxon>Liliopsida</taxon>
        <taxon>Zingiberales</taxon>
        <taxon>Musaceae</taxon>
        <taxon>Ensete</taxon>
    </lineage>
</organism>
<sequence>MSSEIHTRRHESKEIPKANHGVPPRSRVVRCTYLVPLSSIHGGALTRPQDRQEEEEEAGGQRERERERERESSEKAAMTVVPARMGLRWEGEQPAMGFPVVQKSDYSGAGILMPPFPFAWASCRLLPDRLSRLTGLQCVILPQCGRDGASAPRGSRWRDPHVLPSESLTAHPLTSDH</sequence>
<accession>A0A426XDS0</accession>
<protein>
    <submittedName>
        <fullName evidence="2">Uncharacterized protein</fullName>
    </submittedName>
</protein>
<gene>
    <name evidence="2" type="ORF">B296_00047665</name>
</gene>
<dbReference type="AlphaFoldDB" id="A0A426XDS0"/>
<dbReference type="Proteomes" id="UP000287651">
    <property type="component" value="Unassembled WGS sequence"/>
</dbReference>
<evidence type="ECO:0000256" key="1">
    <source>
        <dbReference type="SAM" id="MobiDB-lite"/>
    </source>
</evidence>
<dbReference type="EMBL" id="AMZH03022080">
    <property type="protein sequence ID" value="RRT37617.1"/>
    <property type="molecule type" value="Genomic_DNA"/>
</dbReference>
<evidence type="ECO:0000313" key="3">
    <source>
        <dbReference type="Proteomes" id="UP000287651"/>
    </source>
</evidence>
<reference evidence="2 3" key="1">
    <citation type="journal article" date="2014" name="Agronomy (Basel)">
        <title>A Draft Genome Sequence for Ensete ventricosum, the Drought-Tolerant Tree Against Hunger.</title>
        <authorList>
            <person name="Harrison J."/>
            <person name="Moore K.A."/>
            <person name="Paszkiewicz K."/>
            <person name="Jones T."/>
            <person name="Grant M."/>
            <person name="Ambacheew D."/>
            <person name="Muzemil S."/>
            <person name="Studholme D.J."/>
        </authorList>
    </citation>
    <scope>NUCLEOTIDE SEQUENCE [LARGE SCALE GENOMIC DNA]</scope>
</reference>
<feature type="region of interest" description="Disordered" evidence="1">
    <location>
        <begin position="145"/>
        <end position="177"/>
    </location>
</feature>
<proteinExistence type="predicted"/>
<comment type="caution">
    <text evidence="2">The sequence shown here is derived from an EMBL/GenBank/DDBJ whole genome shotgun (WGS) entry which is preliminary data.</text>
</comment>
<feature type="region of interest" description="Disordered" evidence="1">
    <location>
        <begin position="41"/>
        <end position="85"/>
    </location>
</feature>